<name>A0ABV2M436_9FIRM</name>
<organism evidence="2 3">
    <name type="scientific">Blautia caecimuris</name>
    <dbReference type="NCBI Taxonomy" id="1796615"/>
    <lineage>
        <taxon>Bacteria</taxon>
        <taxon>Bacillati</taxon>
        <taxon>Bacillota</taxon>
        <taxon>Clostridia</taxon>
        <taxon>Lachnospirales</taxon>
        <taxon>Lachnospiraceae</taxon>
        <taxon>Blautia</taxon>
    </lineage>
</organism>
<keyword evidence="1" id="KW-1133">Transmembrane helix</keyword>
<dbReference type="InterPro" id="IPR020144">
    <property type="entry name" value="SpoVAB"/>
</dbReference>
<accession>A0ABV2M436</accession>
<dbReference type="EMBL" id="JBEPMJ010000019">
    <property type="protein sequence ID" value="MET3751235.1"/>
    <property type="molecule type" value="Genomic_DNA"/>
</dbReference>
<feature type="transmembrane region" description="Helical" evidence="1">
    <location>
        <begin position="45"/>
        <end position="69"/>
    </location>
</feature>
<evidence type="ECO:0000313" key="3">
    <source>
        <dbReference type="Proteomes" id="UP001549106"/>
    </source>
</evidence>
<protein>
    <submittedName>
        <fullName evidence="2">Stage V sporulation protein AB</fullName>
    </submittedName>
</protein>
<comment type="caution">
    <text evidence="2">The sequence shown here is derived from an EMBL/GenBank/DDBJ whole genome shotgun (WGS) entry which is preliminary data.</text>
</comment>
<dbReference type="Proteomes" id="UP001549106">
    <property type="component" value="Unassembled WGS sequence"/>
</dbReference>
<keyword evidence="3" id="KW-1185">Reference proteome</keyword>
<feature type="transmembrane region" description="Helical" evidence="1">
    <location>
        <begin position="75"/>
        <end position="95"/>
    </location>
</feature>
<keyword evidence="1" id="KW-0472">Membrane</keyword>
<feature type="transmembrane region" description="Helical" evidence="1">
    <location>
        <begin position="6"/>
        <end position="33"/>
    </location>
</feature>
<evidence type="ECO:0000256" key="1">
    <source>
        <dbReference type="SAM" id="Phobius"/>
    </source>
</evidence>
<proteinExistence type="predicted"/>
<keyword evidence="1" id="KW-0812">Transmembrane</keyword>
<gene>
    <name evidence="2" type="ORF">ABID24_002493</name>
</gene>
<dbReference type="Pfam" id="PF13782">
    <property type="entry name" value="SpoVAB"/>
    <property type="match status" value="1"/>
</dbReference>
<dbReference type="RefSeq" id="WP_022068190.1">
    <property type="nucleotide sequence ID" value="NZ_BAABXN010000001.1"/>
</dbReference>
<reference evidence="2 3" key="1">
    <citation type="submission" date="2024-06" db="EMBL/GenBank/DDBJ databases">
        <title>Genomic Encyclopedia of Type Strains, Phase IV (KMG-IV): sequencing the most valuable type-strain genomes for metagenomic binning, comparative biology and taxonomic classification.</title>
        <authorList>
            <person name="Goeker M."/>
        </authorList>
    </citation>
    <scope>NUCLEOTIDE SEQUENCE [LARGE SCALE GENOMIC DNA]</scope>
    <source>
        <strain evidence="2 3">DSM 29492</strain>
    </source>
</reference>
<feature type="transmembrane region" description="Helical" evidence="1">
    <location>
        <begin position="116"/>
        <end position="135"/>
    </location>
</feature>
<sequence>MWQQIFLGLLGLCSGTIIASGVAGLLIGLSIIPRYAGITHTADHILLYEDMCFLGIFLGNLFCLFRFPLPLGTPFLLLFGVFSGIFLGGWILALAEVADMFPVFTRRIRLTQGLPLIILFIALGKLTGTLFFYYFGWQ</sequence>
<evidence type="ECO:0000313" key="2">
    <source>
        <dbReference type="EMBL" id="MET3751235.1"/>
    </source>
</evidence>